<feature type="domain" description="SnoaL-like" evidence="1">
    <location>
        <begin position="10"/>
        <end position="125"/>
    </location>
</feature>
<dbReference type="Pfam" id="PF12680">
    <property type="entry name" value="SnoaL_2"/>
    <property type="match status" value="1"/>
</dbReference>
<evidence type="ECO:0000313" key="3">
    <source>
        <dbReference type="Proteomes" id="UP000619788"/>
    </source>
</evidence>
<dbReference type="SUPFAM" id="SSF54427">
    <property type="entry name" value="NTF2-like"/>
    <property type="match status" value="1"/>
</dbReference>
<accession>A0A8J3WPD5</accession>
<proteinExistence type="predicted"/>
<reference evidence="2 3" key="1">
    <citation type="submission" date="2021-01" db="EMBL/GenBank/DDBJ databases">
        <title>Whole genome shotgun sequence of Planobispora siamensis NBRC 107568.</title>
        <authorList>
            <person name="Komaki H."/>
            <person name="Tamura T."/>
        </authorList>
    </citation>
    <scope>NUCLEOTIDE SEQUENCE [LARGE SCALE GENOMIC DNA]</scope>
    <source>
        <strain evidence="2 3">NBRC 107568</strain>
    </source>
</reference>
<dbReference type="Proteomes" id="UP000619788">
    <property type="component" value="Unassembled WGS sequence"/>
</dbReference>
<evidence type="ECO:0000313" key="2">
    <source>
        <dbReference type="EMBL" id="GIH95552.1"/>
    </source>
</evidence>
<dbReference type="InterPro" id="IPR032710">
    <property type="entry name" value="NTF2-like_dom_sf"/>
</dbReference>
<gene>
    <name evidence="2" type="ORF">Psi01_61820</name>
</gene>
<name>A0A8J3WPD5_9ACTN</name>
<sequence>MTATHKEIYERYVWATMNRDAAAVAGLFTPDGVIEAPLVPPGRAFPRRMEGREEIRAQLAAYYGRAVTAGDGRTVNVDETRYVLHATADPDVFVVEIDTVFDGPEGAATTMSLVQIFRLRGGRIALLRDYFAPEEVG</sequence>
<dbReference type="EMBL" id="BOOJ01000053">
    <property type="protein sequence ID" value="GIH95552.1"/>
    <property type="molecule type" value="Genomic_DNA"/>
</dbReference>
<protein>
    <recommendedName>
        <fullName evidence="1">SnoaL-like domain-containing protein</fullName>
    </recommendedName>
</protein>
<dbReference type="AlphaFoldDB" id="A0A8J3WPD5"/>
<comment type="caution">
    <text evidence="2">The sequence shown here is derived from an EMBL/GenBank/DDBJ whole genome shotgun (WGS) entry which is preliminary data.</text>
</comment>
<dbReference type="RefSeq" id="WP_239128141.1">
    <property type="nucleotide sequence ID" value="NZ_BOOJ01000053.1"/>
</dbReference>
<organism evidence="2 3">
    <name type="scientific">Planobispora siamensis</name>
    <dbReference type="NCBI Taxonomy" id="936338"/>
    <lineage>
        <taxon>Bacteria</taxon>
        <taxon>Bacillati</taxon>
        <taxon>Actinomycetota</taxon>
        <taxon>Actinomycetes</taxon>
        <taxon>Streptosporangiales</taxon>
        <taxon>Streptosporangiaceae</taxon>
        <taxon>Planobispora</taxon>
    </lineage>
</organism>
<evidence type="ECO:0000259" key="1">
    <source>
        <dbReference type="Pfam" id="PF12680"/>
    </source>
</evidence>
<dbReference type="InterPro" id="IPR037401">
    <property type="entry name" value="SnoaL-like"/>
</dbReference>
<keyword evidence="3" id="KW-1185">Reference proteome</keyword>
<dbReference type="Gene3D" id="3.10.450.50">
    <property type="match status" value="1"/>
</dbReference>